<dbReference type="InterPro" id="IPR017438">
    <property type="entry name" value="ATP-NAD_kinase_N"/>
</dbReference>
<comment type="function">
    <text evidence="8">Involved in the regulation of the intracellular balance of NAD and NADP, and is a key enzyme in the biosynthesis of NADP. Catalyzes specifically the phosphorylation on 2'-hydroxyl of the adenosine moiety of NAD to yield NADP.</text>
</comment>
<accession>A0ABY4HI70</accession>
<protein>
    <recommendedName>
        <fullName evidence="8">NAD kinase</fullName>
        <ecNumber evidence="8">2.7.1.23</ecNumber>
    </recommendedName>
    <alternativeName>
        <fullName evidence="8">ATP-dependent NAD kinase</fullName>
    </alternativeName>
</protein>
<feature type="binding site" evidence="8">
    <location>
        <position position="222"/>
    </location>
    <ligand>
        <name>NAD(+)</name>
        <dbReference type="ChEBI" id="CHEBI:57540"/>
    </ligand>
</feature>
<dbReference type="NCBIfam" id="NF003424">
    <property type="entry name" value="PRK04885.1"/>
    <property type="match status" value="1"/>
</dbReference>
<keyword evidence="8" id="KW-0963">Cytoplasm</keyword>
<dbReference type="PANTHER" id="PTHR20275:SF0">
    <property type="entry name" value="NAD KINASE"/>
    <property type="match status" value="1"/>
</dbReference>
<evidence type="ECO:0000256" key="8">
    <source>
        <dbReference type="HAMAP-Rule" id="MF_00361"/>
    </source>
</evidence>
<dbReference type="GO" id="GO:0003951">
    <property type="term" value="F:NAD+ kinase activity"/>
    <property type="evidence" value="ECO:0007669"/>
    <property type="project" value="UniProtKB-EC"/>
</dbReference>
<evidence type="ECO:0000256" key="7">
    <source>
        <dbReference type="ARBA" id="ARBA00047925"/>
    </source>
</evidence>
<evidence type="ECO:0000256" key="9">
    <source>
        <dbReference type="SAM" id="MobiDB-lite"/>
    </source>
</evidence>
<evidence type="ECO:0000256" key="4">
    <source>
        <dbReference type="ARBA" id="ARBA00022840"/>
    </source>
</evidence>
<feature type="binding site" evidence="8">
    <location>
        <begin position="159"/>
        <end position="160"/>
    </location>
    <ligand>
        <name>NAD(+)</name>
        <dbReference type="ChEBI" id="CHEBI:57540"/>
    </ligand>
</feature>
<dbReference type="InterPro" id="IPR016064">
    <property type="entry name" value="NAD/diacylglycerol_kinase_sf"/>
</dbReference>
<comment type="cofactor">
    <cofactor evidence="8">
        <name>a divalent metal cation</name>
        <dbReference type="ChEBI" id="CHEBI:60240"/>
    </cofactor>
</comment>
<comment type="caution">
    <text evidence="8">Lacks conserved residue(s) required for the propagation of feature annotation.</text>
</comment>
<dbReference type="Proteomes" id="UP000830326">
    <property type="component" value="Chromosome"/>
</dbReference>
<feature type="compositionally biased region" description="Basic residues" evidence="9">
    <location>
        <begin position="1"/>
        <end position="31"/>
    </location>
</feature>
<dbReference type="Gene3D" id="2.60.200.30">
    <property type="entry name" value="Probable inorganic polyphosphate/atp-NAD kinase, domain 2"/>
    <property type="match status" value="1"/>
</dbReference>
<dbReference type="Gene3D" id="3.40.50.10330">
    <property type="entry name" value="Probable inorganic polyphosphate/atp-NAD kinase, domain 1"/>
    <property type="match status" value="1"/>
</dbReference>
<dbReference type="EC" id="2.7.1.23" evidence="8"/>
<keyword evidence="2 8" id="KW-0547">Nucleotide-binding</keyword>
<keyword evidence="3 8" id="KW-0418">Kinase</keyword>
<feature type="binding site" evidence="8">
    <location>
        <position position="187"/>
    </location>
    <ligand>
        <name>NAD(+)</name>
        <dbReference type="ChEBI" id="CHEBI:57540"/>
    </ligand>
</feature>
<feature type="active site" description="Proton acceptor" evidence="8">
    <location>
        <position position="82"/>
    </location>
</feature>
<evidence type="ECO:0000313" key="10">
    <source>
        <dbReference type="EMBL" id="UOR13115.1"/>
    </source>
</evidence>
<evidence type="ECO:0000256" key="1">
    <source>
        <dbReference type="ARBA" id="ARBA00022679"/>
    </source>
</evidence>
<dbReference type="InterPro" id="IPR017437">
    <property type="entry name" value="ATP-NAD_kinase_PpnK-typ_C"/>
</dbReference>
<feature type="binding site" evidence="8">
    <location>
        <begin position="82"/>
        <end position="83"/>
    </location>
    <ligand>
        <name>NAD(+)</name>
        <dbReference type="ChEBI" id="CHEBI:57540"/>
    </ligand>
</feature>
<feature type="region of interest" description="Disordered" evidence="9">
    <location>
        <begin position="1"/>
        <end position="34"/>
    </location>
</feature>
<sequence>MRKCQRLSTKFKRPRKSSTVKKSKKDKRRNHRGVDKQMKFSILSKGDKKSNEIRTKIKSYLTEFKLEYDEEEPDLAISVGGDGTLLEAFHTYVHRLDQTAFIGVHTGHLGFYADWMPEELEKLIIEIARTPFQVVEYPLLEVIIRPKSGEEEDRYLALNECAIKTSEGSVVFDIDIKGDHFETFRGDGLCISTPSGSTAYNKALGGAILHPSLEAIQIAEMASINNRVFRTIGSPLILPGHHTCLLKPLNERSFLFTIDHITRTYKDVKSIQFRVAKEKVRFARFRPFPFWKRVHDSFVSDDYSS</sequence>
<evidence type="ECO:0000313" key="11">
    <source>
        <dbReference type="Proteomes" id="UP000830326"/>
    </source>
</evidence>
<comment type="similarity">
    <text evidence="8">Belongs to the NAD kinase family.</text>
</comment>
<comment type="catalytic activity">
    <reaction evidence="7 8">
        <text>NAD(+) + ATP = ADP + NADP(+) + H(+)</text>
        <dbReference type="Rhea" id="RHEA:18629"/>
        <dbReference type="ChEBI" id="CHEBI:15378"/>
        <dbReference type="ChEBI" id="CHEBI:30616"/>
        <dbReference type="ChEBI" id="CHEBI:57540"/>
        <dbReference type="ChEBI" id="CHEBI:58349"/>
        <dbReference type="ChEBI" id="CHEBI:456216"/>
        <dbReference type="EC" id="2.7.1.23"/>
    </reaction>
</comment>
<name>A0ABY4HI70_9BACI</name>
<dbReference type="Pfam" id="PF20143">
    <property type="entry name" value="NAD_kinase_C"/>
    <property type="match status" value="1"/>
</dbReference>
<evidence type="ECO:0000256" key="6">
    <source>
        <dbReference type="ARBA" id="ARBA00023027"/>
    </source>
</evidence>
<dbReference type="PANTHER" id="PTHR20275">
    <property type="entry name" value="NAD KINASE"/>
    <property type="match status" value="1"/>
</dbReference>
<dbReference type="EMBL" id="CP095075">
    <property type="protein sequence ID" value="UOR13115.1"/>
    <property type="molecule type" value="Genomic_DNA"/>
</dbReference>
<dbReference type="HAMAP" id="MF_00361">
    <property type="entry name" value="NAD_kinase"/>
    <property type="match status" value="1"/>
</dbReference>
<dbReference type="Pfam" id="PF01513">
    <property type="entry name" value="NAD_kinase"/>
    <property type="match status" value="1"/>
</dbReference>
<keyword evidence="5 8" id="KW-0521">NADP</keyword>
<keyword evidence="6 8" id="KW-0520">NAD</keyword>
<comment type="subcellular location">
    <subcellularLocation>
        <location evidence="8">Cytoplasm</location>
    </subcellularLocation>
</comment>
<evidence type="ECO:0000256" key="2">
    <source>
        <dbReference type="ARBA" id="ARBA00022741"/>
    </source>
</evidence>
<keyword evidence="1 8" id="KW-0808">Transferase</keyword>
<feature type="binding site" evidence="8">
    <location>
        <position position="185"/>
    </location>
    <ligand>
        <name>NAD(+)</name>
        <dbReference type="ChEBI" id="CHEBI:57540"/>
    </ligand>
</feature>
<evidence type="ECO:0000256" key="3">
    <source>
        <dbReference type="ARBA" id="ARBA00022777"/>
    </source>
</evidence>
<gene>
    <name evidence="8" type="primary">nadK</name>
    <name evidence="10" type="ORF">MUO15_06405</name>
</gene>
<dbReference type="InterPro" id="IPR002504">
    <property type="entry name" value="NADK"/>
</dbReference>
<keyword evidence="11" id="KW-1185">Reference proteome</keyword>
<proteinExistence type="inferred from homology"/>
<organism evidence="10 11">
    <name type="scientific">Halobacillus amylolyticus</name>
    <dbReference type="NCBI Taxonomy" id="2932259"/>
    <lineage>
        <taxon>Bacteria</taxon>
        <taxon>Bacillati</taxon>
        <taxon>Bacillota</taxon>
        <taxon>Bacilli</taxon>
        <taxon>Bacillales</taxon>
        <taxon>Bacillaceae</taxon>
        <taxon>Halobacillus</taxon>
    </lineage>
</organism>
<reference evidence="10" key="1">
    <citation type="submission" date="2022-04" db="EMBL/GenBank/DDBJ databases">
        <title>Halobacillus sp. isolated from saltern.</title>
        <authorList>
            <person name="Won M."/>
            <person name="Lee C.-M."/>
            <person name="Woen H.-Y."/>
            <person name="Kwon S.-W."/>
        </authorList>
    </citation>
    <scope>NUCLEOTIDE SEQUENCE</scope>
    <source>
        <strain evidence="10">SSHM10-5</strain>
    </source>
</reference>
<dbReference type="SUPFAM" id="SSF111331">
    <property type="entry name" value="NAD kinase/diacylglycerol kinase-like"/>
    <property type="match status" value="1"/>
</dbReference>
<evidence type="ECO:0000256" key="5">
    <source>
        <dbReference type="ARBA" id="ARBA00022857"/>
    </source>
</evidence>
<keyword evidence="4 8" id="KW-0067">ATP-binding</keyword>